<proteinExistence type="predicted"/>
<keyword evidence="1" id="KW-0732">Signal</keyword>
<protein>
    <recommendedName>
        <fullName evidence="4">Lipoprotein</fullName>
    </recommendedName>
</protein>
<dbReference type="EMBL" id="JBIAFJ010000014">
    <property type="protein sequence ID" value="MFE9171250.1"/>
    <property type="molecule type" value="Genomic_DNA"/>
</dbReference>
<sequence length="244" mass="25643">MRRTALAALSLIAAAAGLTGCLPGEDKTDARPKGPFAGLSGGQILDRAAIATTDAPSLRMSGQMPDETTGGTVRFGMVLSGKGECSGTLSYAEGKADVIQTAGTFYVRYDEQFFRSAGGTAEETDAAVELLAGKWVKTLAGDPDVKEFAHFCKLEKVLGDRHVRSSATRGETTTIDGTLAIALREKNDKQQVTAYVATKGTPYILQLDSSTAHGEGTVQFRDFGKAAAAQKPEGDIIDMATLTE</sequence>
<organism evidence="2 3">
    <name type="scientific">Streptomyces kebangsaanensis</name>
    <dbReference type="NCBI Taxonomy" id="864058"/>
    <lineage>
        <taxon>Bacteria</taxon>
        <taxon>Bacillati</taxon>
        <taxon>Actinomycetota</taxon>
        <taxon>Actinomycetes</taxon>
        <taxon>Kitasatosporales</taxon>
        <taxon>Streptomycetaceae</taxon>
        <taxon>Streptomyces</taxon>
    </lineage>
</organism>
<feature type="chain" id="PRO_5045577075" description="Lipoprotein" evidence="1">
    <location>
        <begin position="16"/>
        <end position="244"/>
    </location>
</feature>
<keyword evidence="3" id="KW-1185">Reference proteome</keyword>
<dbReference type="Proteomes" id="UP001601197">
    <property type="component" value="Unassembled WGS sequence"/>
</dbReference>
<accession>A0ABW6KXT7</accession>
<reference evidence="2 3" key="1">
    <citation type="submission" date="2024-10" db="EMBL/GenBank/DDBJ databases">
        <title>The Natural Products Discovery Center: Release of the First 8490 Sequenced Strains for Exploring Actinobacteria Biosynthetic Diversity.</title>
        <authorList>
            <person name="Kalkreuter E."/>
            <person name="Kautsar S.A."/>
            <person name="Yang D."/>
            <person name="Bader C.D."/>
            <person name="Teijaro C.N."/>
            <person name="Fluegel L."/>
            <person name="Davis C.M."/>
            <person name="Simpson J.R."/>
            <person name="Lauterbach L."/>
            <person name="Steele A.D."/>
            <person name="Gui C."/>
            <person name="Meng S."/>
            <person name="Li G."/>
            <person name="Viehrig K."/>
            <person name="Ye F."/>
            <person name="Su P."/>
            <person name="Kiefer A.F."/>
            <person name="Nichols A."/>
            <person name="Cepeda A.J."/>
            <person name="Yan W."/>
            <person name="Fan B."/>
            <person name="Jiang Y."/>
            <person name="Adhikari A."/>
            <person name="Zheng C.-J."/>
            <person name="Schuster L."/>
            <person name="Cowan T.M."/>
            <person name="Smanski M.J."/>
            <person name="Chevrette M.G."/>
            <person name="De Carvalho L.P.S."/>
            <person name="Shen B."/>
        </authorList>
    </citation>
    <scope>NUCLEOTIDE SEQUENCE [LARGE SCALE GENOMIC DNA]</scope>
    <source>
        <strain evidence="2 3">NPDC007147</strain>
    </source>
</reference>
<comment type="caution">
    <text evidence="2">The sequence shown here is derived from an EMBL/GenBank/DDBJ whole genome shotgun (WGS) entry which is preliminary data.</text>
</comment>
<evidence type="ECO:0000256" key="1">
    <source>
        <dbReference type="SAM" id="SignalP"/>
    </source>
</evidence>
<feature type="signal peptide" evidence="1">
    <location>
        <begin position="1"/>
        <end position="15"/>
    </location>
</feature>
<dbReference type="PROSITE" id="PS51257">
    <property type="entry name" value="PROKAR_LIPOPROTEIN"/>
    <property type="match status" value="1"/>
</dbReference>
<gene>
    <name evidence="2" type="ORF">ACFYNZ_17290</name>
</gene>
<evidence type="ECO:0008006" key="4">
    <source>
        <dbReference type="Google" id="ProtNLM"/>
    </source>
</evidence>
<name>A0ABW6KXT7_9ACTN</name>
<evidence type="ECO:0000313" key="3">
    <source>
        <dbReference type="Proteomes" id="UP001601197"/>
    </source>
</evidence>
<dbReference type="Gene3D" id="2.50.20.20">
    <property type="match status" value="1"/>
</dbReference>
<dbReference type="RefSeq" id="WP_388348042.1">
    <property type="nucleotide sequence ID" value="NZ_JBIAFJ010000014.1"/>
</dbReference>
<evidence type="ECO:0000313" key="2">
    <source>
        <dbReference type="EMBL" id="MFE9171250.1"/>
    </source>
</evidence>